<dbReference type="GO" id="GO:0005886">
    <property type="term" value="C:plasma membrane"/>
    <property type="evidence" value="ECO:0007669"/>
    <property type="project" value="UniProtKB-SubCell"/>
</dbReference>
<comment type="subcellular location">
    <subcellularLocation>
        <location evidence="1">Cell membrane</location>
        <topology evidence="1">Multi-pass membrane protein</topology>
    </subcellularLocation>
</comment>
<evidence type="ECO:0000256" key="2">
    <source>
        <dbReference type="ARBA" id="ARBA00022448"/>
    </source>
</evidence>
<dbReference type="PROSITE" id="PS50928">
    <property type="entry name" value="ABC_TM1"/>
    <property type="match status" value="1"/>
</dbReference>
<reference evidence="9" key="1">
    <citation type="submission" date="2018-05" db="EMBL/GenBank/DDBJ databases">
        <authorList>
            <person name="Lanie J.A."/>
            <person name="Ng W.-L."/>
            <person name="Kazmierczak K.M."/>
            <person name="Andrzejewski T.M."/>
            <person name="Davidsen T.M."/>
            <person name="Wayne K.J."/>
            <person name="Tettelin H."/>
            <person name="Glass J.I."/>
            <person name="Rusch D."/>
            <person name="Podicherti R."/>
            <person name="Tsui H.-C.T."/>
            <person name="Winkler M.E."/>
        </authorList>
    </citation>
    <scope>NUCLEOTIDE SEQUENCE</scope>
</reference>
<keyword evidence="3" id="KW-1003">Cell membrane</keyword>
<dbReference type="PANTHER" id="PTHR43163">
    <property type="entry name" value="DIPEPTIDE TRANSPORT SYSTEM PERMEASE PROTEIN DPPB-RELATED"/>
    <property type="match status" value="1"/>
</dbReference>
<sequence length="176" mass="19374">MYRYIIRRILLIIPTVLLAGTLCFFLLRVLPGDVVTALTSEGGASAETKAKLREDLGLNDPIIVQYGRWVLEVAQGNLGYSHFQDRPVSETVIDKMETTLTMAVLSMVISLAVAIPLGVISAVKRGSVYDQIIRVITASALAIPPFWLGIMIVLTASQSFNWAPPVLYRPIYEDPL</sequence>
<evidence type="ECO:0000256" key="5">
    <source>
        <dbReference type="ARBA" id="ARBA00022989"/>
    </source>
</evidence>
<feature type="domain" description="ABC transmembrane type-1" evidence="8">
    <location>
        <begin position="96"/>
        <end position="176"/>
    </location>
</feature>
<feature type="transmembrane region" description="Helical" evidence="7">
    <location>
        <begin position="100"/>
        <end position="123"/>
    </location>
</feature>
<dbReference type="GO" id="GO:0055085">
    <property type="term" value="P:transmembrane transport"/>
    <property type="evidence" value="ECO:0007669"/>
    <property type="project" value="InterPro"/>
</dbReference>
<dbReference type="Gene3D" id="1.10.3720.10">
    <property type="entry name" value="MetI-like"/>
    <property type="match status" value="1"/>
</dbReference>
<dbReference type="PANTHER" id="PTHR43163:SF6">
    <property type="entry name" value="DIPEPTIDE TRANSPORT SYSTEM PERMEASE PROTEIN DPPB-RELATED"/>
    <property type="match status" value="1"/>
</dbReference>
<gene>
    <name evidence="9" type="ORF">METZ01_LOCUS170237</name>
</gene>
<accession>A0A382BWE8</accession>
<dbReference type="EMBL" id="UINC01031400">
    <property type="protein sequence ID" value="SVB17383.1"/>
    <property type="molecule type" value="Genomic_DNA"/>
</dbReference>
<dbReference type="InterPro" id="IPR035906">
    <property type="entry name" value="MetI-like_sf"/>
</dbReference>
<keyword evidence="4 7" id="KW-0812">Transmembrane</keyword>
<feature type="transmembrane region" description="Helical" evidence="7">
    <location>
        <begin position="135"/>
        <end position="156"/>
    </location>
</feature>
<evidence type="ECO:0000313" key="9">
    <source>
        <dbReference type="EMBL" id="SVB17383.1"/>
    </source>
</evidence>
<keyword evidence="2" id="KW-0813">Transport</keyword>
<evidence type="ECO:0000256" key="4">
    <source>
        <dbReference type="ARBA" id="ARBA00022692"/>
    </source>
</evidence>
<dbReference type="InterPro" id="IPR045621">
    <property type="entry name" value="BPD_transp_1_N"/>
</dbReference>
<evidence type="ECO:0000256" key="6">
    <source>
        <dbReference type="ARBA" id="ARBA00023136"/>
    </source>
</evidence>
<dbReference type="InterPro" id="IPR000515">
    <property type="entry name" value="MetI-like"/>
</dbReference>
<dbReference type="CDD" id="cd06261">
    <property type="entry name" value="TM_PBP2"/>
    <property type="match status" value="1"/>
</dbReference>
<dbReference type="SUPFAM" id="SSF161098">
    <property type="entry name" value="MetI-like"/>
    <property type="match status" value="1"/>
</dbReference>
<proteinExistence type="predicted"/>
<keyword evidence="5 7" id="KW-1133">Transmembrane helix</keyword>
<evidence type="ECO:0000256" key="3">
    <source>
        <dbReference type="ARBA" id="ARBA00022475"/>
    </source>
</evidence>
<evidence type="ECO:0000259" key="8">
    <source>
        <dbReference type="PROSITE" id="PS50928"/>
    </source>
</evidence>
<feature type="non-terminal residue" evidence="9">
    <location>
        <position position="176"/>
    </location>
</feature>
<name>A0A382BWE8_9ZZZZ</name>
<dbReference type="AlphaFoldDB" id="A0A382BWE8"/>
<evidence type="ECO:0000256" key="1">
    <source>
        <dbReference type="ARBA" id="ARBA00004651"/>
    </source>
</evidence>
<organism evidence="9">
    <name type="scientific">marine metagenome</name>
    <dbReference type="NCBI Taxonomy" id="408172"/>
    <lineage>
        <taxon>unclassified sequences</taxon>
        <taxon>metagenomes</taxon>
        <taxon>ecological metagenomes</taxon>
    </lineage>
</organism>
<dbReference type="Pfam" id="PF19300">
    <property type="entry name" value="BPD_transp_1_N"/>
    <property type="match status" value="1"/>
</dbReference>
<feature type="transmembrane region" description="Helical" evidence="7">
    <location>
        <begin position="9"/>
        <end position="30"/>
    </location>
</feature>
<keyword evidence="6 7" id="KW-0472">Membrane</keyword>
<evidence type="ECO:0000256" key="7">
    <source>
        <dbReference type="SAM" id="Phobius"/>
    </source>
</evidence>
<protein>
    <recommendedName>
        <fullName evidence="8">ABC transmembrane type-1 domain-containing protein</fullName>
    </recommendedName>
</protein>
<dbReference type="Pfam" id="PF00528">
    <property type="entry name" value="BPD_transp_1"/>
    <property type="match status" value="1"/>
</dbReference>